<proteinExistence type="inferred from homology"/>
<dbReference type="PANTHER" id="PTHR35861:SF1">
    <property type="entry name" value="PHAGE TAIL SHEATH PROTEIN"/>
    <property type="match status" value="1"/>
</dbReference>
<name>A0A5J6GL45_STRKN</name>
<comment type="similarity">
    <text evidence="1">Belongs to the myoviridae tail sheath protein family.</text>
</comment>
<dbReference type="Proteomes" id="UP000325529">
    <property type="component" value="Chromosome"/>
</dbReference>
<feature type="compositionally biased region" description="Basic and acidic residues" evidence="2">
    <location>
        <begin position="310"/>
        <end position="321"/>
    </location>
</feature>
<dbReference type="AlphaFoldDB" id="A0A5J6GL45"/>
<evidence type="ECO:0000313" key="5">
    <source>
        <dbReference type="Proteomes" id="UP000325529"/>
    </source>
</evidence>
<feature type="domain" description="Tail sheath protein subtilisin-like" evidence="3">
    <location>
        <begin position="430"/>
        <end position="557"/>
    </location>
</feature>
<reference evidence="4 5" key="1">
    <citation type="submission" date="2017-09" db="EMBL/GenBank/DDBJ databases">
        <authorList>
            <person name="Lee N."/>
            <person name="Cho B.-K."/>
        </authorList>
    </citation>
    <scope>NUCLEOTIDE SEQUENCE [LARGE SCALE GENOMIC DNA]</scope>
    <source>
        <strain evidence="4 5">ATCC 12853</strain>
    </source>
</reference>
<evidence type="ECO:0000256" key="2">
    <source>
        <dbReference type="SAM" id="MobiDB-lite"/>
    </source>
</evidence>
<dbReference type="PANTHER" id="PTHR35861">
    <property type="match status" value="1"/>
</dbReference>
<dbReference type="Gene3D" id="3.40.50.11780">
    <property type="match status" value="2"/>
</dbReference>
<evidence type="ECO:0000259" key="3">
    <source>
        <dbReference type="Pfam" id="PF04984"/>
    </source>
</evidence>
<dbReference type="InterPro" id="IPR052042">
    <property type="entry name" value="Tail_sheath_structural"/>
</dbReference>
<dbReference type="EMBL" id="CP023699">
    <property type="protein sequence ID" value="QEU96640.1"/>
    <property type="molecule type" value="Genomic_DNA"/>
</dbReference>
<evidence type="ECO:0000256" key="1">
    <source>
        <dbReference type="ARBA" id="ARBA00008005"/>
    </source>
</evidence>
<evidence type="ECO:0000313" key="4">
    <source>
        <dbReference type="EMBL" id="QEU96640.1"/>
    </source>
</evidence>
<sequence length="679" mass="71549">MTAGMGTGPPLGAPGVYHVPPGAERTEPRPVALDAAGFAGVAPRGPVDEPLAVGSWPEYLARFGLGPGLLPLAVSAFFAQGGRRAYVLRVGPPPSTEAHTLLGQGAYDTGAHWIPLCATGNGRALPVRWQARDEGAWANGLTVTLTAVPGRRFAVESTAPSPRTLAAASGADADRLVLPPAGVRAPAGSLLHVRTARGHGGIRWIEATSDIEVPNGVRRLAWTLDAPLPEAARSLVLVHASVTVDDHAPEGPTVESFDVGLSPRHPRWLATAVADGSLLIAPDPAWAEDAAAGDLRIALTDPLPSPVGSRVERHGEDRYGDIGEEDLLGRPLSEPPDDDDPAGEREYRGVERLAQVADLGLLTVPDLAWNGVVPARETEEPPDPPPEGFAPCVPLPRPALLRTAGADAAYLDARVPDELATLRARQQRVVQLADAAQRFIALTDVPQGLSAQAAANWRSGFDSGYAAAYHPWLGLLPPSPGLPPTARLSPPSAFAAGIIAAREIAAGLPAGPANELAAGAVTIADRISAAEHDLLHPLGINVFLPERDGFRLTAARTLSHDPAYRQLTVRRLMTMLRLTLDRESQWVVFEPHTVALRAVLVLHVEDLLRGQFRAGAFSGATEAESFFVRADADLNPPESLALGRIVLEVGVAPSSPLEFLVLRLTRGDDSLDIQEAARG</sequence>
<organism evidence="4 5">
    <name type="scientific">Streptomyces kanamyceticus</name>
    <dbReference type="NCBI Taxonomy" id="1967"/>
    <lineage>
        <taxon>Bacteria</taxon>
        <taxon>Bacillati</taxon>
        <taxon>Actinomycetota</taxon>
        <taxon>Actinomycetes</taxon>
        <taxon>Kitasatosporales</taxon>
        <taxon>Streptomycetaceae</taxon>
        <taxon>Streptomyces</taxon>
    </lineage>
</organism>
<dbReference type="InterPro" id="IPR035089">
    <property type="entry name" value="Phage_sheath_subtilisin"/>
</dbReference>
<keyword evidence="5" id="KW-1185">Reference proteome</keyword>
<dbReference type="KEGG" id="ska:CP970_41935"/>
<feature type="region of interest" description="Disordered" evidence="2">
    <location>
        <begin position="301"/>
        <end position="344"/>
    </location>
</feature>
<accession>A0A5J6GL45</accession>
<gene>
    <name evidence="4" type="ORF">CP970_41935</name>
</gene>
<protein>
    <submittedName>
        <fullName evidence="4">Phage tail sheath family protein</fullName>
    </submittedName>
</protein>
<dbReference type="Pfam" id="PF04984">
    <property type="entry name" value="Phage_sheath_1"/>
    <property type="match status" value="1"/>
</dbReference>